<dbReference type="AlphaFoldDB" id="A0A8B6EN12"/>
<reference evidence="2" key="1">
    <citation type="submission" date="2018-11" db="EMBL/GenBank/DDBJ databases">
        <authorList>
            <person name="Alioto T."/>
            <person name="Alioto T."/>
        </authorList>
    </citation>
    <scope>NUCLEOTIDE SEQUENCE</scope>
</reference>
<gene>
    <name evidence="2" type="ORF">MGAL_10B065771</name>
</gene>
<accession>A0A8B6EN12</accession>
<dbReference type="EMBL" id="UYJE01005436">
    <property type="protein sequence ID" value="VDI37351.1"/>
    <property type="molecule type" value="Genomic_DNA"/>
</dbReference>
<feature type="compositionally biased region" description="Low complexity" evidence="1">
    <location>
        <begin position="32"/>
        <end position="45"/>
    </location>
</feature>
<feature type="compositionally biased region" description="Basic and acidic residues" evidence="1">
    <location>
        <begin position="68"/>
        <end position="80"/>
    </location>
</feature>
<comment type="caution">
    <text evidence="2">The sequence shown here is derived from an EMBL/GenBank/DDBJ whole genome shotgun (WGS) entry which is preliminary data.</text>
</comment>
<evidence type="ECO:0000313" key="3">
    <source>
        <dbReference type="Proteomes" id="UP000596742"/>
    </source>
</evidence>
<sequence length="174" mass="20086">MLRCCNFSDIDDKPTVTEDEIVHTKHERLSPEEIISIVESIDQQAAPPPQKQQQQERESQDDEMVVTVDERRPQAKKEVQVQKRDEDFLDLIGHLDKFSDLKHQPEKGRKEEVQPDLNEDEIVTTKNSRASSQEIVIDMVEAMEQLSIPRTQKIKGSVTHGQPVDFCVSFLVFY</sequence>
<feature type="region of interest" description="Disordered" evidence="1">
    <location>
        <begin position="11"/>
        <end position="80"/>
    </location>
</feature>
<organism evidence="2 3">
    <name type="scientific">Mytilus galloprovincialis</name>
    <name type="common">Mediterranean mussel</name>
    <dbReference type="NCBI Taxonomy" id="29158"/>
    <lineage>
        <taxon>Eukaryota</taxon>
        <taxon>Metazoa</taxon>
        <taxon>Spiralia</taxon>
        <taxon>Lophotrochozoa</taxon>
        <taxon>Mollusca</taxon>
        <taxon>Bivalvia</taxon>
        <taxon>Autobranchia</taxon>
        <taxon>Pteriomorphia</taxon>
        <taxon>Mytilida</taxon>
        <taxon>Mytiloidea</taxon>
        <taxon>Mytilidae</taxon>
        <taxon>Mytilinae</taxon>
        <taxon>Mytilus</taxon>
    </lineage>
</organism>
<proteinExistence type="predicted"/>
<dbReference type="Proteomes" id="UP000596742">
    <property type="component" value="Unassembled WGS sequence"/>
</dbReference>
<evidence type="ECO:0000256" key="1">
    <source>
        <dbReference type="SAM" id="MobiDB-lite"/>
    </source>
</evidence>
<keyword evidence="3" id="KW-1185">Reference proteome</keyword>
<feature type="compositionally biased region" description="Basic and acidic residues" evidence="1">
    <location>
        <begin position="11"/>
        <end position="31"/>
    </location>
</feature>
<evidence type="ECO:0000313" key="2">
    <source>
        <dbReference type="EMBL" id="VDI37351.1"/>
    </source>
</evidence>
<name>A0A8B6EN12_MYTGA</name>
<protein>
    <submittedName>
        <fullName evidence="2">Uncharacterized protein</fullName>
    </submittedName>
</protein>
<feature type="non-terminal residue" evidence="2">
    <location>
        <position position="174"/>
    </location>
</feature>